<evidence type="ECO:0000313" key="7">
    <source>
        <dbReference type="EMBL" id="MBX8643759.1"/>
    </source>
</evidence>
<evidence type="ECO:0000256" key="3">
    <source>
        <dbReference type="ARBA" id="ARBA00023274"/>
    </source>
</evidence>
<organism evidence="6 8">
    <name type="scientific">Candidatus Sysuiplasma superficiale</name>
    <dbReference type="NCBI Taxonomy" id="2823368"/>
    <lineage>
        <taxon>Archaea</taxon>
        <taxon>Methanobacteriati</taxon>
        <taxon>Thermoplasmatota</taxon>
        <taxon>Thermoplasmata</taxon>
        <taxon>Candidatus Sysuiplasmatales</taxon>
        <taxon>Candidatus Sysuiplasmataceae</taxon>
        <taxon>Candidatus Sysuiplasma</taxon>
    </lineage>
</organism>
<dbReference type="InterPro" id="IPR020919">
    <property type="entry name" value="Ribosomal_protein_eS8_arc"/>
</dbReference>
<dbReference type="InterPro" id="IPR022309">
    <property type="entry name" value="Ribosomal_Se8/biogenesis_NSA2"/>
</dbReference>
<dbReference type="GO" id="GO:1990904">
    <property type="term" value="C:ribonucleoprotein complex"/>
    <property type="evidence" value="ECO:0007669"/>
    <property type="project" value="UniProtKB-KW"/>
</dbReference>
<evidence type="ECO:0000256" key="2">
    <source>
        <dbReference type="ARBA" id="ARBA00022980"/>
    </source>
</evidence>
<dbReference type="CDD" id="cd11382">
    <property type="entry name" value="Ribosomal_S8e"/>
    <property type="match status" value="1"/>
</dbReference>
<evidence type="ECO:0000256" key="1">
    <source>
        <dbReference type="ARBA" id="ARBA00005257"/>
    </source>
</evidence>
<dbReference type="HAMAP" id="MF_00029">
    <property type="entry name" value="Ribosomal_eS8"/>
    <property type="match status" value="1"/>
</dbReference>
<accession>A0A8J7YNB2</accession>
<dbReference type="GO" id="GO:0003735">
    <property type="term" value="F:structural constituent of ribosome"/>
    <property type="evidence" value="ECO:0007669"/>
    <property type="project" value="InterPro"/>
</dbReference>
<dbReference type="Gene3D" id="2.40.10.310">
    <property type="match status" value="1"/>
</dbReference>
<name>A0A8J7YNB2_9ARCH</name>
<comment type="similarity">
    <text evidence="1 5">Belongs to the eukaryotic ribosomal protein eS8 family.</text>
</comment>
<dbReference type="EMBL" id="JAHEAC010000019">
    <property type="protein sequence ID" value="MBX8643759.1"/>
    <property type="molecule type" value="Genomic_DNA"/>
</dbReference>
<comment type="caution">
    <text evidence="6">The sequence shown here is derived from an EMBL/GenBank/DDBJ whole genome shotgun (WGS) entry which is preliminary data.</text>
</comment>
<dbReference type="InterPro" id="IPR001047">
    <property type="entry name" value="Ribosomal_eS8"/>
</dbReference>
<dbReference type="GO" id="GO:0006412">
    <property type="term" value="P:translation"/>
    <property type="evidence" value="ECO:0007669"/>
    <property type="project" value="UniProtKB-UniRule"/>
</dbReference>
<gene>
    <name evidence="5" type="primary">rps8e</name>
    <name evidence="6" type="ORF">J9259_01805</name>
    <name evidence="7" type="ORF">KIY12_03435</name>
</gene>
<evidence type="ECO:0000313" key="6">
    <source>
        <dbReference type="EMBL" id="MBX8631248.1"/>
    </source>
</evidence>
<dbReference type="EMBL" id="JAGVSJ010000002">
    <property type="protein sequence ID" value="MBX8631248.1"/>
    <property type="molecule type" value="Genomic_DNA"/>
</dbReference>
<dbReference type="Proteomes" id="UP000716004">
    <property type="component" value="Unassembled WGS sequence"/>
</dbReference>
<protein>
    <recommendedName>
        <fullName evidence="4 5">Small ribosomal subunit protein eS8</fullName>
    </recommendedName>
</protein>
<reference evidence="6" key="1">
    <citation type="submission" date="2021-04" db="EMBL/GenBank/DDBJ databases">
        <title>Genomic insights into ecological role and evolution of a novel Thermoplasmata order Candidatus Sysuiplasmatales.</title>
        <authorList>
            <person name="Yuan Y."/>
        </authorList>
    </citation>
    <scope>NUCLEOTIDE SEQUENCE</scope>
    <source>
        <strain evidence="7">TUT19-bin139</strain>
        <strain evidence="6">YP2-bin.285</strain>
    </source>
</reference>
<comment type="subunit">
    <text evidence="5">Part of the 30S ribosomal subunit.</text>
</comment>
<dbReference type="NCBIfam" id="TIGR00307">
    <property type="entry name" value="eS8"/>
    <property type="match status" value="1"/>
</dbReference>
<dbReference type="PANTHER" id="PTHR10394">
    <property type="entry name" value="40S RIBOSOMAL PROTEIN S8"/>
    <property type="match status" value="1"/>
</dbReference>
<dbReference type="AlphaFoldDB" id="A0A8J7YNB2"/>
<keyword evidence="2 5" id="KW-0689">Ribosomal protein</keyword>
<evidence type="ECO:0000256" key="5">
    <source>
        <dbReference type="HAMAP-Rule" id="MF_00029"/>
    </source>
</evidence>
<dbReference type="GO" id="GO:0005840">
    <property type="term" value="C:ribosome"/>
    <property type="evidence" value="ECO:0007669"/>
    <property type="project" value="UniProtKB-KW"/>
</dbReference>
<keyword evidence="3 5" id="KW-0687">Ribonucleoprotein</keyword>
<dbReference type="Proteomes" id="UP000750197">
    <property type="component" value="Unassembled WGS sequence"/>
</dbReference>
<dbReference type="Pfam" id="PF01201">
    <property type="entry name" value="Ribosomal_S8e"/>
    <property type="match status" value="1"/>
</dbReference>
<evidence type="ECO:0000256" key="4">
    <source>
        <dbReference type="ARBA" id="ARBA00035277"/>
    </source>
</evidence>
<evidence type="ECO:0000313" key="8">
    <source>
        <dbReference type="Proteomes" id="UP000716004"/>
    </source>
</evidence>
<sequence length="130" mass="14765">MAIWNGRSRRKSTGGRYIQARKKRRYEVGRERQFTFLGEHSIKLYRTKGANSKSRVLSENFANVTDRKTGVTKKVKIVTVKQNPANPNYIQRNIMNKGAVIQTEIGLALITSRPGQHGMINAILLPPEDK</sequence>
<proteinExistence type="inferred from homology"/>